<organism evidence="4 5">
    <name type="scientific">Acetobacter malorum DSM 14337</name>
    <dbReference type="NCBI Taxonomy" id="1307910"/>
    <lineage>
        <taxon>Bacteria</taxon>
        <taxon>Pseudomonadati</taxon>
        <taxon>Pseudomonadota</taxon>
        <taxon>Alphaproteobacteria</taxon>
        <taxon>Acetobacterales</taxon>
        <taxon>Acetobacteraceae</taxon>
        <taxon>Acetobacter</taxon>
    </lineage>
</organism>
<evidence type="ECO:0000256" key="1">
    <source>
        <dbReference type="ARBA" id="ARBA00001946"/>
    </source>
</evidence>
<accession>A0ABQ0PY29</accession>
<proteinExistence type="predicted"/>
<dbReference type="InterPro" id="IPR015797">
    <property type="entry name" value="NUDIX_hydrolase-like_dom_sf"/>
</dbReference>
<name>A0ABQ0PY29_9PROT</name>
<evidence type="ECO:0000259" key="3">
    <source>
        <dbReference type="PROSITE" id="PS51462"/>
    </source>
</evidence>
<dbReference type="SUPFAM" id="SSF55811">
    <property type="entry name" value="Nudix"/>
    <property type="match status" value="1"/>
</dbReference>
<dbReference type="Pfam" id="PF00293">
    <property type="entry name" value="NUDIX"/>
    <property type="match status" value="1"/>
</dbReference>
<dbReference type="InterPro" id="IPR000086">
    <property type="entry name" value="NUDIX_hydrolase_dom"/>
</dbReference>
<gene>
    <name evidence="4" type="ORF">AA14337_2841</name>
</gene>
<dbReference type="InterPro" id="IPR020084">
    <property type="entry name" value="NUDIX_hydrolase_CS"/>
</dbReference>
<dbReference type="EMBL" id="BAPF01000045">
    <property type="protein sequence ID" value="GBQ84463.1"/>
    <property type="molecule type" value="Genomic_DNA"/>
</dbReference>
<keyword evidence="2" id="KW-0378">Hydrolase</keyword>
<dbReference type="PROSITE" id="PS51462">
    <property type="entry name" value="NUDIX"/>
    <property type="match status" value="1"/>
</dbReference>
<dbReference type="PROSITE" id="PS00893">
    <property type="entry name" value="NUDIX_BOX"/>
    <property type="match status" value="1"/>
</dbReference>
<evidence type="ECO:0000313" key="5">
    <source>
        <dbReference type="Proteomes" id="UP001065047"/>
    </source>
</evidence>
<dbReference type="Gene3D" id="3.90.79.10">
    <property type="entry name" value="Nucleoside Triphosphate Pyrophosphohydrolase"/>
    <property type="match status" value="1"/>
</dbReference>
<comment type="cofactor">
    <cofactor evidence="1">
        <name>Mg(2+)</name>
        <dbReference type="ChEBI" id="CHEBI:18420"/>
    </cofactor>
</comment>
<sequence>MDFIMPSPSQPPIIHIATALIFNDKAQTLLVRKKGSRFFMQAGGKIDAQETAAQALARELKEELGITVSLNENDFLGSFTAEAANEPGHLIQAEVFRMTLSAPVTAQAEIAEVIWVDPATAPQEQLAPLTRDTLMPLARNILHSANPVGGEA</sequence>
<dbReference type="PANTHER" id="PTHR43046">
    <property type="entry name" value="GDP-MANNOSE MANNOSYL HYDROLASE"/>
    <property type="match status" value="1"/>
</dbReference>
<dbReference type="Proteomes" id="UP001065047">
    <property type="component" value="Unassembled WGS sequence"/>
</dbReference>
<keyword evidence="5" id="KW-1185">Reference proteome</keyword>
<evidence type="ECO:0000313" key="4">
    <source>
        <dbReference type="EMBL" id="GBQ84463.1"/>
    </source>
</evidence>
<feature type="domain" description="Nudix hydrolase" evidence="3">
    <location>
        <begin position="12"/>
        <end position="139"/>
    </location>
</feature>
<dbReference type="PANTHER" id="PTHR43046:SF2">
    <property type="entry name" value="8-OXO-DGTP DIPHOSPHATASE-RELATED"/>
    <property type="match status" value="1"/>
</dbReference>
<evidence type="ECO:0000256" key="2">
    <source>
        <dbReference type="ARBA" id="ARBA00022801"/>
    </source>
</evidence>
<protein>
    <submittedName>
        <fullName evidence="4">Phosphohydrolase</fullName>
    </submittedName>
</protein>
<comment type="caution">
    <text evidence="4">The sequence shown here is derived from an EMBL/GenBank/DDBJ whole genome shotgun (WGS) entry which is preliminary data.</text>
</comment>
<reference evidence="4" key="1">
    <citation type="submission" date="2013-04" db="EMBL/GenBank/DDBJ databases">
        <title>The genome sequencing project of 58 acetic acid bacteria.</title>
        <authorList>
            <person name="Okamoto-Kainuma A."/>
            <person name="Ishikawa M."/>
            <person name="Umino S."/>
            <person name="Koizumi Y."/>
            <person name="Shiwa Y."/>
            <person name="Yoshikawa H."/>
            <person name="Matsutani M."/>
            <person name="Matsushita K."/>
        </authorList>
    </citation>
    <scope>NUCLEOTIDE SEQUENCE</scope>
    <source>
        <strain evidence="4">DSM 14337</strain>
    </source>
</reference>
<dbReference type="CDD" id="cd04690">
    <property type="entry name" value="NUDIX_Hydrolase"/>
    <property type="match status" value="1"/>
</dbReference>